<proteinExistence type="predicted"/>
<keyword evidence="2" id="KW-0614">Plasmid</keyword>
<keyword evidence="3" id="KW-1185">Reference proteome</keyword>
<sequence>MSKKTIQWNGAVQPEAIDILTAEGGMIVSPTKVGYIIMTSDGAGLRRKFSAKERNLNKPGVVLVSSLEQLRDLAELTPEIDAFYSWHWKEDVLLGCILPWKKAALRHIPDGAADLVMDSRRTSCFVIRFGTPSELIAQRLWEVEQKLTFASSANPSGQGNKGLVEGIGARIGTMADLVIAADDYVASIQPAKEAGSRYEQGVMVSMVDEHGKIVPEQGGCRSIEPAPTLIRKGLDVDRIMEALANNFESWNYRHGQYY</sequence>
<dbReference type="Proteomes" id="UP000318939">
    <property type="component" value="Plasmid unnamed1"/>
</dbReference>
<dbReference type="InterPro" id="IPR006070">
    <property type="entry name" value="Sua5-like_dom"/>
</dbReference>
<dbReference type="PROSITE" id="PS51163">
    <property type="entry name" value="YRDC"/>
    <property type="match status" value="1"/>
</dbReference>
<dbReference type="InterPro" id="IPR017945">
    <property type="entry name" value="DHBP_synth_RibB-like_a/b_dom"/>
</dbReference>
<accession>A0ABY8ISB6</accession>
<name>A0ABY8ISB6_9HYPH</name>
<organism evidence="2 3">
    <name type="scientific">Rhizobium rhododendri</name>
    <dbReference type="NCBI Taxonomy" id="2506430"/>
    <lineage>
        <taxon>Bacteria</taxon>
        <taxon>Pseudomonadati</taxon>
        <taxon>Pseudomonadota</taxon>
        <taxon>Alphaproteobacteria</taxon>
        <taxon>Hyphomicrobiales</taxon>
        <taxon>Rhizobiaceae</taxon>
        <taxon>Rhizobium/Agrobacterium group</taxon>
        <taxon>Rhizobium</taxon>
    </lineage>
</organism>
<feature type="domain" description="YrdC-like" evidence="1">
    <location>
        <begin position="10"/>
        <end position="213"/>
    </location>
</feature>
<reference evidence="2 3" key="1">
    <citation type="journal article" date="2019" name="Phytopathology">
        <title>A Novel Group of Rhizobium tumorigenes-Like Agrobacteria Associated with Crown Gall Disease of Rhododendron and Blueberry.</title>
        <authorList>
            <person name="Kuzmanovic N."/>
            <person name="Behrens P."/>
            <person name="Idczak E."/>
            <person name="Wagner S."/>
            <person name="Gotz M."/>
            <person name="Sproer C."/>
            <person name="Bunk B."/>
            <person name="Overmann J."/>
            <person name="Smalla K."/>
        </authorList>
    </citation>
    <scope>NUCLEOTIDE SEQUENCE [LARGE SCALE GENOMIC DNA]</scope>
    <source>
        <strain evidence="3">rho-6.2</strain>
    </source>
</reference>
<geneLocation type="plasmid" evidence="2 3">
    <name>unnamed1</name>
</geneLocation>
<evidence type="ECO:0000313" key="3">
    <source>
        <dbReference type="Proteomes" id="UP000318939"/>
    </source>
</evidence>
<dbReference type="Gene3D" id="3.90.870.10">
    <property type="entry name" value="DHBP synthase"/>
    <property type="match status" value="1"/>
</dbReference>
<evidence type="ECO:0000259" key="1">
    <source>
        <dbReference type="PROSITE" id="PS51163"/>
    </source>
</evidence>
<dbReference type="SUPFAM" id="SSF55821">
    <property type="entry name" value="YrdC/RibB"/>
    <property type="match status" value="1"/>
</dbReference>
<gene>
    <name evidence="2" type="ORF">PR018_20415</name>
</gene>
<dbReference type="Pfam" id="PF01300">
    <property type="entry name" value="Sua5_yciO_yrdC"/>
    <property type="match status" value="1"/>
</dbReference>
<dbReference type="RefSeq" id="WP_142832528.1">
    <property type="nucleotide sequence ID" value="NZ_CP117268.1"/>
</dbReference>
<dbReference type="EMBL" id="CP117268">
    <property type="protein sequence ID" value="WFS25885.1"/>
    <property type="molecule type" value="Genomic_DNA"/>
</dbReference>
<protein>
    <submittedName>
        <fullName evidence="2">Sua5/YciO/YrdC/YwlC family protein</fullName>
    </submittedName>
</protein>
<reference evidence="2 3" key="2">
    <citation type="journal article" date="2023" name="MicrobiologyOpen">
        <title>Genomics of the tumorigenes clade of the family Rhizobiaceae and description of Rhizobium rhododendri sp. nov.</title>
        <authorList>
            <person name="Kuzmanovic N."/>
            <person name="diCenzo G.C."/>
            <person name="Bunk B."/>
            <person name="Sproeer C."/>
            <person name="Fruehling A."/>
            <person name="Neumann-Schaal M."/>
            <person name="Overmann J."/>
            <person name="Smalla K."/>
        </authorList>
    </citation>
    <scope>NUCLEOTIDE SEQUENCE [LARGE SCALE GENOMIC DNA]</scope>
    <source>
        <strain evidence="3">rho-6.2</strain>
        <plasmid evidence="2 3">unnamed1</plasmid>
    </source>
</reference>
<evidence type="ECO:0000313" key="2">
    <source>
        <dbReference type="EMBL" id="WFS25885.1"/>
    </source>
</evidence>